<dbReference type="EMBL" id="JADWYR010000001">
    <property type="protein sequence ID" value="MBG9375330.1"/>
    <property type="molecule type" value="Genomic_DNA"/>
</dbReference>
<feature type="domain" description="OmpA-like" evidence="7">
    <location>
        <begin position="117"/>
        <end position="235"/>
    </location>
</feature>
<gene>
    <name evidence="8" type="ORF">I5907_03740</name>
</gene>
<keyword evidence="3" id="KW-0998">Cell outer membrane</keyword>
<sequence length="235" mass="25477">MSAENNFNNQPSREPSESLTYHEVNYSMGWLLPLLLIVLTGGLVLFFMRGCNDASIPGLQEEMMADTVKTAVVPANGTARKTLSIRLADSTQITAYKNGIENQLVLFITSKEAADSISKNRWFDFDDLNFETGSAAITDSSMRQIKNIAAILKAYPAVKIKIGGYTDKTGNEAANMQLSRERAEAVITALKDAGVNAAQLTGAEGYGSQYAKAAAGAADEEKQKDRRISINVRAK</sequence>
<dbReference type="Pfam" id="PF00691">
    <property type="entry name" value="OmpA"/>
    <property type="match status" value="1"/>
</dbReference>
<name>A0A931E0Q9_9BACT</name>
<evidence type="ECO:0000256" key="3">
    <source>
        <dbReference type="ARBA" id="ARBA00023237"/>
    </source>
</evidence>
<evidence type="ECO:0000256" key="5">
    <source>
        <dbReference type="SAM" id="MobiDB-lite"/>
    </source>
</evidence>
<organism evidence="8 9">
    <name type="scientific">Panacibacter microcysteis</name>
    <dbReference type="NCBI Taxonomy" id="2793269"/>
    <lineage>
        <taxon>Bacteria</taxon>
        <taxon>Pseudomonadati</taxon>
        <taxon>Bacteroidota</taxon>
        <taxon>Chitinophagia</taxon>
        <taxon>Chitinophagales</taxon>
        <taxon>Chitinophagaceae</taxon>
        <taxon>Panacibacter</taxon>
    </lineage>
</organism>
<dbReference type="InterPro" id="IPR036737">
    <property type="entry name" value="OmpA-like_sf"/>
</dbReference>
<evidence type="ECO:0000256" key="6">
    <source>
        <dbReference type="SAM" id="Phobius"/>
    </source>
</evidence>
<dbReference type="AlphaFoldDB" id="A0A931E0Q9"/>
<evidence type="ECO:0000313" key="9">
    <source>
        <dbReference type="Proteomes" id="UP000628448"/>
    </source>
</evidence>
<keyword evidence="6" id="KW-0812">Transmembrane</keyword>
<dbReference type="PANTHER" id="PTHR30329">
    <property type="entry name" value="STATOR ELEMENT OF FLAGELLAR MOTOR COMPLEX"/>
    <property type="match status" value="1"/>
</dbReference>
<dbReference type="InterPro" id="IPR050330">
    <property type="entry name" value="Bact_OuterMem_StrucFunc"/>
</dbReference>
<dbReference type="Proteomes" id="UP000628448">
    <property type="component" value="Unassembled WGS sequence"/>
</dbReference>
<dbReference type="GO" id="GO:0009279">
    <property type="term" value="C:cell outer membrane"/>
    <property type="evidence" value="ECO:0007669"/>
    <property type="project" value="UniProtKB-SubCell"/>
</dbReference>
<evidence type="ECO:0000256" key="2">
    <source>
        <dbReference type="ARBA" id="ARBA00023136"/>
    </source>
</evidence>
<dbReference type="PROSITE" id="PS51123">
    <property type="entry name" value="OMPA_2"/>
    <property type="match status" value="1"/>
</dbReference>
<protein>
    <submittedName>
        <fullName evidence="8">OmpA family protein</fullName>
    </submittedName>
</protein>
<dbReference type="SUPFAM" id="SSF103088">
    <property type="entry name" value="OmpA-like"/>
    <property type="match status" value="1"/>
</dbReference>
<dbReference type="CDD" id="cd07185">
    <property type="entry name" value="OmpA_C-like"/>
    <property type="match status" value="1"/>
</dbReference>
<feature type="transmembrane region" description="Helical" evidence="6">
    <location>
        <begin position="28"/>
        <end position="48"/>
    </location>
</feature>
<evidence type="ECO:0000256" key="4">
    <source>
        <dbReference type="PROSITE-ProRule" id="PRU00473"/>
    </source>
</evidence>
<evidence type="ECO:0000259" key="7">
    <source>
        <dbReference type="PROSITE" id="PS51123"/>
    </source>
</evidence>
<comment type="subcellular location">
    <subcellularLocation>
        <location evidence="1">Cell outer membrane</location>
    </subcellularLocation>
</comment>
<keyword evidence="6" id="KW-1133">Transmembrane helix</keyword>
<evidence type="ECO:0000256" key="1">
    <source>
        <dbReference type="ARBA" id="ARBA00004442"/>
    </source>
</evidence>
<feature type="compositionally biased region" description="Basic and acidic residues" evidence="5">
    <location>
        <begin position="219"/>
        <end position="228"/>
    </location>
</feature>
<evidence type="ECO:0000313" key="8">
    <source>
        <dbReference type="EMBL" id="MBG9375330.1"/>
    </source>
</evidence>
<feature type="region of interest" description="Disordered" evidence="5">
    <location>
        <begin position="214"/>
        <end position="235"/>
    </location>
</feature>
<dbReference type="InterPro" id="IPR006665">
    <property type="entry name" value="OmpA-like"/>
</dbReference>
<reference evidence="8" key="1">
    <citation type="submission" date="2020-11" db="EMBL/GenBank/DDBJ databases">
        <title>Bacterial whole genome sequence for Panacibacter sp. DH6.</title>
        <authorList>
            <person name="Le V."/>
            <person name="Ko S."/>
            <person name="Ahn C.-Y."/>
            <person name="Oh H.-M."/>
        </authorList>
    </citation>
    <scope>NUCLEOTIDE SEQUENCE</scope>
    <source>
        <strain evidence="8">DH6</strain>
    </source>
</reference>
<keyword evidence="9" id="KW-1185">Reference proteome</keyword>
<dbReference type="PANTHER" id="PTHR30329:SF21">
    <property type="entry name" value="LIPOPROTEIN YIAD-RELATED"/>
    <property type="match status" value="1"/>
</dbReference>
<dbReference type="PRINTS" id="PR01021">
    <property type="entry name" value="OMPADOMAIN"/>
</dbReference>
<proteinExistence type="predicted"/>
<keyword evidence="2 4" id="KW-0472">Membrane</keyword>
<dbReference type="RefSeq" id="WP_196989386.1">
    <property type="nucleotide sequence ID" value="NZ_JADWYR010000001.1"/>
</dbReference>
<accession>A0A931E0Q9</accession>
<dbReference type="InterPro" id="IPR006664">
    <property type="entry name" value="OMP_bac"/>
</dbReference>
<comment type="caution">
    <text evidence="8">The sequence shown here is derived from an EMBL/GenBank/DDBJ whole genome shotgun (WGS) entry which is preliminary data.</text>
</comment>
<dbReference type="Gene3D" id="3.30.1330.60">
    <property type="entry name" value="OmpA-like domain"/>
    <property type="match status" value="1"/>
</dbReference>